<protein>
    <submittedName>
        <fullName evidence="1">Uncharacterized protein</fullName>
    </submittedName>
</protein>
<sequence>MVNQSQNHLTHLRLWFSQILDTKLRRAGPLCLETDNYSTTLRPFVSPSPPPVHQLLLKHSEYPNHILPVGHEAAKMSDKLTRIAIISTDKCKPKTRMQEVLPGCAEWTALHRSHS</sequence>
<dbReference type="AlphaFoldDB" id="A0A2J6SYT7"/>
<dbReference type="OrthoDB" id="5243569at2759"/>
<dbReference type="GeneID" id="36596826"/>
<dbReference type="InParanoid" id="A0A2J6SYT7"/>
<evidence type="ECO:0000313" key="2">
    <source>
        <dbReference type="Proteomes" id="UP000235371"/>
    </source>
</evidence>
<proteinExistence type="predicted"/>
<dbReference type="EMBL" id="KZ613854">
    <property type="protein sequence ID" value="PMD55922.1"/>
    <property type="molecule type" value="Genomic_DNA"/>
</dbReference>
<dbReference type="RefSeq" id="XP_024732826.1">
    <property type="nucleotide sequence ID" value="XM_024888750.1"/>
</dbReference>
<accession>A0A2J6SYT7</accession>
<reference evidence="1 2" key="1">
    <citation type="submission" date="2016-04" db="EMBL/GenBank/DDBJ databases">
        <title>A degradative enzymes factory behind the ericoid mycorrhizal symbiosis.</title>
        <authorList>
            <consortium name="DOE Joint Genome Institute"/>
            <person name="Martino E."/>
            <person name="Morin E."/>
            <person name="Grelet G."/>
            <person name="Kuo A."/>
            <person name="Kohler A."/>
            <person name="Daghino S."/>
            <person name="Barry K."/>
            <person name="Choi C."/>
            <person name="Cichocki N."/>
            <person name="Clum A."/>
            <person name="Copeland A."/>
            <person name="Hainaut M."/>
            <person name="Haridas S."/>
            <person name="Labutti K."/>
            <person name="Lindquist E."/>
            <person name="Lipzen A."/>
            <person name="Khouja H.-R."/>
            <person name="Murat C."/>
            <person name="Ohm R."/>
            <person name="Olson A."/>
            <person name="Spatafora J."/>
            <person name="Veneault-Fourrey C."/>
            <person name="Henrissat B."/>
            <person name="Grigoriev I."/>
            <person name="Martin F."/>
            <person name="Perotto S."/>
        </authorList>
    </citation>
    <scope>NUCLEOTIDE SEQUENCE [LARGE SCALE GENOMIC DNA]</scope>
    <source>
        <strain evidence="1 2">E</strain>
    </source>
</reference>
<keyword evidence="2" id="KW-1185">Reference proteome</keyword>
<organism evidence="1 2">
    <name type="scientific">Hyaloscypha bicolor E</name>
    <dbReference type="NCBI Taxonomy" id="1095630"/>
    <lineage>
        <taxon>Eukaryota</taxon>
        <taxon>Fungi</taxon>
        <taxon>Dikarya</taxon>
        <taxon>Ascomycota</taxon>
        <taxon>Pezizomycotina</taxon>
        <taxon>Leotiomycetes</taxon>
        <taxon>Helotiales</taxon>
        <taxon>Hyaloscyphaceae</taxon>
        <taxon>Hyaloscypha</taxon>
        <taxon>Hyaloscypha bicolor</taxon>
    </lineage>
</organism>
<gene>
    <name evidence="1" type="ORF">K444DRAFT_83859</name>
</gene>
<dbReference type="Proteomes" id="UP000235371">
    <property type="component" value="Unassembled WGS sequence"/>
</dbReference>
<evidence type="ECO:0000313" key="1">
    <source>
        <dbReference type="EMBL" id="PMD55922.1"/>
    </source>
</evidence>
<name>A0A2J6SYT7_9HELO</name>